<feature type="region of interest" description="Disordered" evidence="1">
    <location>
        <begin position="35"/>
        <end position="85"/>
    </location>
</feature>
<reference evidence="2 3" key="1">
    <citation type="submission" date="2020-01" db="EMBL/GenBank/DDBJ databases">
        <title>Draft genome sequence of Aspergillus udagawae IFM 53868.</title>
        <authorList>
            <person name="Takahashi H."/>
            <person name="Yaguchi T."/>
        </authorList>
    </citation>
    <scope>NUCLEOTIDE SEQUENCE [LARGE SCALE GENOMIC DNA]</scope>
    <source>
        <strain evidence="2 3">IFM 53868</strain>
    </source>
</reference>
<comment type="caution">
    <text evidence="2">The sequence shown here is derived from an EMBL/GenBank/DDBJ whole genome shotgun (WGS) entry which is preliminary data.</text>
</comment>
<dbReference type="EMBL" id="BLKG01000047">
    <property type="protein sequence ID" value="GFF86785.1"/>
    <property type="molecule type" value="Genomic_DNA"/>
</dbReference>
<sequence>MVGAASASTIWVATVKWNFDDDVAILQAGGLRKLSSDGPVFTAMPPTEVADDPSDHQSVESDRTPRKSIAAPPSPGVAPEAPSAADTGRVRLIRFFCQTLDIGIVYKLQDISAAWNRQDKNCGNHPPLAYRIGPKGPAYRWLK</sequence>
<name>A0ABQ1ARQ5_9EURO</name>
<proteinExistence type="predicted"/>
<organism evidence="2 3">
    <name type="scientific">Aspergillus udagawae</name>
    <dbReference type="NCBI Taxonomy" id="91492"/>
    <lineage>
        <taxon>Eukaryota</taxon>
        <taxon>Fungi</taxon>
        <taxon>Dikarya</taxon>
        <taxon>Ascomycota</taxon>
        <taxon>Pezizomycotina</taxon>
        <taxon>Eurotiomycetes</taxon>
        <taxon>Eurotiomycetidae</taxon>
        <taxon>Eurotiales</taxon>
        <taxon>Aspergillaceae</taxon>
        <taxon>Aspergillus</taxon>
        <taxon>Aspergillus subgen. Fumigati</taxon>
    </lineage>
</organism>
<feature type="compositionally biased region" description="Basic and acidic residues" evidence="1">
    <location>
        <begin position="53"/>
        <end position="65"/>
    </location>
</feature>
<keyword evidence="3" id="KW-1185">Reference proteome</keyword>
<evidence type="ECO:0000313" key="2">
    <source>
        <dbReference type="EMBL" id="GFF86785.1"/>
    </source>
</evidence>
<accession>A0ABQ1ARQ5</accession>
<gene>
    <name evidence="2" type="ORF">IFM53868_04924</name>
</gene>
<protein>
    <submittedName>
        <fullName evidence="2">Uncharacterized protein</fullName>
    </submittedName>
</protein>
<evidence type="ECO:0000256" key="1">
    <source>
        <dbReference type="SAM" id="MobiDB-lite"/>
    </source>
</evidence>
<dbReference type="Proteomes" id="UP000465266">
    <property type="component" value="Unassembled WGS sequence"/>
</dbReference>
<evidence type="ECO:0000313" key="3">
    <source>
        <dbReference type="Proteomes" id="UP000465266"/>
    </source>
</evidence>